<gene>
    <name evidence="5" type="primary">WBGene00111661</name>
</gene>
<keyword evidence="2" id="KW-0812">Transmembrane</keyword>
<dbReference type="InterPro" id="IPR051617">
    <property type="entry name" value="UNC-93-like_regulator"/>
</dbReference>
<name>A0A2A6CJK3_PRIPA</name>
<reference evidence="5" key="2">
    <citation type="submission" date="2022-06" db="UniProtKB">
        <authorList>
            <consortium name="EnsemblMetazoa"/>
        </authorList>
    </citation>
    <scope>IDENTIFICATION</scope>
    <source>
        <strain evidence="5">PS312</strain>
    </source>
</reference>
<comment type="subcellular location">
    <subcellularLocation>
        <location evidence="1">Membrane</location>
        <topology evidence="1">Multi-pass membrane protein</topology>
    </subcellularLocation>
</comment>
<dbReference type="AlphaFoldDB" id="A0A2A6CJK3"/>
<evidence type="ECO:0000256" key="1">
    <source>
        <dbReference type="ARBA" id="ARBA00004141"/>
    </source>
</evidence>
<dbReference type="Proteomes" id="UP000005239">
    <property type="component" value="Unassembled WGS sequence"/>
</dbReference>
<accession>A0A2A6CJK3</accession>
<sequence length="155" mass="17647">MFESLSDSKYQRVCTILVGVATLARFTGWNMVNFIVESLVHSAHVRDPSSIIDHAGYYGQAVKEISGCLAAFVVPIVLNYMHPKASFHFFLSYFHWALVIGSGLFAFYIGCFFFINNFLYFFASALLGFANTREFRTFFSFICTMTEPKRSTVSY</sequence>
<reference evidence="6" key="1">
    <citation type="journal article" date="2008" name="Nat. Genet.">
        <title>The Pristionchus pacificus genome provides a unique perspective on nematode lifestyle and parasitism.</title>
        <authorList>
            <person name="Dieterich C."/>
            <person name="Clifton S.W."/>
            <person name="Schuster L.N."/>
            <person name="Chinwalla A."/>
            <person name="Delehaunty K."/>
            <person name="Dinkelacker I."/>
            <person name="Fulton L."/>
            <person name="Fulton R."/>
            <person name="Godfrey J."/>
            <person name="Minx P."/>
            <person name="Mitreva M."/>
            <person name="Roeseler W."/>
            <person name="Tian H."/>
            <person name="Witte H."/>
            <person name="Yang S.P."/>
            <person name="Wilson R.K."/>
            <person name="Sommer R.J."/>
        </authorList>
    </citation>
    <scope>NUCLEOTIDE SEQUENCE [LARGE SCALE GENOMIC DNA]</scope>
    <source>
        <strain evidence="6">PS312</strain>
    </source>
</reference>
<keyword evidence="3" id="KW-1133">Transmembrane helix</keyword>
<organism evidence="5 6">
    <name type="scientific">Pristionchus pacificus</name>
    <name type="common">Parasitic nematode worm</name>
    <dbReference type="NCBI Taxonomy" id="54126"/>
    <lineage>
        <taxon>Eukaryota</taxon>
        <taxon>Metazoa</taxon>
        <taxon>Ecdysozoa</taxon>
        <taxon>Nematoda</taxon>
        <taxon>Chromadorea</taxon>
        <taxon>Rhabditida</taxon>
        <taxon>Rhabditina</taxon>
        <taxon>Diplogasteromorpha</taxon>
        <taxon>Diplogasteroidea</taxon>
        <taxon>Neodiplogasteridae</taxon>
        <taxon>Pristionchus</taxon>
    </lineage>
</organism>
<accession>A0A8R1UFU4</accession>
<dbReference type="InterPro" id="IPR010291">
    <property type="entry name" value="Ion_channel_UNC-93"/>
</dbReference>
<dbReference type="OrthoDB" id="5856527at2759"/>
<dbReference type="GO" id="GO:0016020">
    <property type="term" value="C:membrane"/>
    <property type="evidence" value="ECO:0007669"/>
    <property type="project" value="UniProtKB-SubCell"/>
</dbReference>
<dbReference type="EnsemblMetazoa" id="PPA22107.1">
    <property type="protein sequence ID" value="PPA22107.1"/>
    <property type="gene ID" value="WBGene00111661"/>
</dbReference>
<keyword evidence="6" id="KW-1185">Reference proteome</keyword>
<dbReference type="PANTHER" id="PTHR23294">
    <property type="entry name" value="ET TRANSLATION PRODUCT-RELATED"/>
    <property type="match status" value="1"/>
</dbReference>
<protein>
    <submittedName>
        <fullName evidence="5">Uncharacterized protein</fullName>
    </submittedName>
</protein>
<evidence type="ECO:0000256" key="2">
    <source>
        <dbReference type="ARBA" id="ARBA00022692"/>
    </source>
</evidence>
<dbReference type="Pfam" id="PF05978">
    <property type="entry name" value="UNC-93"/>
    <property type="match status" value="1"/>
</dbReference>
<evidence type="ECO:0000313" key="6">
    <source>
        <dbReference type="Proteomes" id="UP000005239"/>
    </source>
</evidence>
<evidence type="ECO:0000256" key="3">
    <source>
        <dbReference type="ARBA" id="ARBA00022989"/>
    </source>
</evidence>
<evidence type="ECO:0000313" key="5">
    <source>
        <dbReference type="EnsemblMetazoa" id="PPA22107.1"/>
    </source>
</evidence>
<dbReference type="PANTHER" id="PTHR23294:SF18">
    <property type="entry name" value="UNC93-LIKE PROTEIN MFSD11"/>
    <property type="match status" value="1"/>
</dbReference>
<keyword evidence="4" id="KW-0472">Membrane</keyword>
<proteinExistence type="predicted"/>
<evidence type="ECO:0000256" key="4">
    <source>
        <dbReference type="ARBA" id="ARBA00023136"/>
    </source>
</evidence>